<comment type="caution">
    <text evidence="2">The sequence shown here is derived from an EMBL/GenBank/DDBJ whole genome shotgun (WGS) entry which is preliminary data.</text>
</comment>
<sequence>MELPRGCKGNYLSTSHPISLFAIPTSTCSLANYISQYASSSTGDDALKRRYCESSFSVLRGSLSLSVSEGHSPRSSRRPTSKGSEKACLTCALESKGRKGKVGKGTTRWGGFECLIVNKIRNGEADKKAKFKICVSGIDR</sequence>
<dbReference type="EMBL" id="AZIM01006349">
    <property type="protein sequence ID" value="ETE58733.1"/>
    <property type="molecule type" value="Genomic_DNA"/>
</dbReference>
<evidence type="ECO:0000256" key="1">
    <source>
        <dbReference type="SAM" id="MobiDB-lite"/>
    </source>
</evidence>
<gene>
    <name evidence="2" type="ORF">L345_15545</name>
</gene>
<keyword evidence="3" id="KW-1185">Reference proteome</keyword>
<accession>V8NAQ2</accession>
<protein>
    <submittedName>
        <fullName evidence="2">Uncharacterized protein</fullName>
    </submittedName>
</protein>
<reference evidence="2 3" key="1">
    <citation type="journal article" date="2013" name="Proc. Natl. Acad. Sci. U.S.A.">
        <title>The king cobra genome reveals dynamic gene evolution and adaptation in the snake venom system.</title>
        <authorList>
            <person name="Vonk F.J."/>
            <person name="Casewell N.R."/>
            <person name="Henkel C.V."/>
            <person name="Heimberg A.M."/>
            <person name="Jansen H.J."/>
            <person name="McCleary R.J."/>
            <person name="Kerkkamp H.M."/>
            <person name="Vos R.A."/>
            <person name="Guerreiro I."/>
            <person name="Calvete J.J."/>
            <person name="Wuster W."/>
            <person name="Woods A.E."/>
            <person name="Logan J.M."/>
            <person name="Harrison R.A."/>
            <person name="Castoe T.A."/>
            <person name="de Koning A.P."/>
            <person name="Pollock D.D."/>
            <person name="Yandell M."/>
            <person name="Calderon D."/>
            <person name="Renjifo C."/>
            <person name="Currier R.B."/>
            <person name="Salgado D."/>
            <person name="Pla D."/>
            <person name="Sanz L."/>
            <person name="Hyder A.S."/>
            <person name="Ribeiro J.M."/>
            <person name="Arntzen J.W."/>
            <person name="van den Thillart G.E."/>
            <person name="Boetzer M."/>
            <person name="Pirovano W."/>
            <person name="Dirks R.P."/>
            <person name="Spaink H.P."/>
            <person name="Duboule D."/>
            <person name="McGlinn E."/>
            <person name="Kini R.M."/>
            <person name="Richardson M.K."/>
        </authorList>
    </citation>
    <scope>NUCLEOTIDE SEQUENCE</scope>
    <source>
        <tissue evidence="2">Blood</tissue>
    </source>
</reference>
<evidence type="ECO:0000313" key="3">
    <source>
        <dbReference type="Proteomes" id="UP000018936"/>
    </source>
</evidence>
<organism evidence="2 3">
    <name type="scientific">Ophiophagus hannah</name>
    <name type="common">King cobra</name>
    <name type="synonym">Naja hannah</name>
    <dbReference type="NCBI Taxonomy" id="8665"/>
    <lineage>
        <taxon>Eukaryota</taxon>
        <taxon>Metazoa</taxon>
        <taxon>Chordata</taxon>
        <taxon>Craniata</taxon>
        <taxon>Vertebrata</taxon>
        <taxon>Euteleostomi</taxon>
        <taxon>Lepidosauria</taxon>
        <taxon>Squamata</taxon>
        <taxon>Bifurcata</taxon>
        <taxon>Unidentata</taxon>
        <taxon>Episquamata</taxon>
        <taxon>Toxicofera</taxon>
        <taxon>Serpentes</taxon>
        <taxon>Colubroidea</taxon>
        <taxon>Elapidae</taxon>
        <taxon>Elapinae</taxon>
        <taxon>Ophiophagus</taxon>
    </lineage>
</organism>
<dbReference type="AlphaFoldDB" id="V8NAQ2"/>
<name>V8NAQ2_OPHHA</name>
<dbReference type="Proteomes" id="UP000018936">
    <property type="component" value="Unassembled WGS sequence"/>
</dbReference>
<feature type="region of interest" description="Disordered" evidence="1">
    <location>
        <begin position="64"/>
        <end position="85"/>
    </location>
</feature>
<proteinExistence type="predicted"/>
<feature type="non-terminal residue" evidence="2">
    <location>
        <position position="1"/>
    </location>
</feature>
<evidence type="ECO:0000313" key="2">
    <source>
        <dbReference type="EMBL" id="ETE58733.1"/>
    </source>
</evidence>